<protein>
    <submittedName>
        <fullName evidence="7">AAA family ATPase</fullName>
    </submittedName>
</protein>
<dbReference type="RefSeq" id="WP_173221089.1">
    <property type="nucleotide sequence ID" value="NZ_CP048104.1"/>
</dbReference>
<evidence type="ECO:0000256" key="4">
    <source>
        <dbReference type="ARBA" id="ARBA00022840"/>
    </source>
</evidence>
<dbReference type="KEGG" id="kpul:GXN76_05050"/>
<dbReference type="Pfam" id="PF08378">
    <property type="entry name" value="NERD"/>
    <property type="match status" value="1"/>
</dbReference>
<dbReference type="Pfam" id="PF13361">
    <property type="entry name" value="UvrD_C"/>
    <property type="match status" value="2"/>
</dbReference>
<dbReference type="EMBL" id="CP048104">
    <property type="protein sequence ID" value="QKG83904.1"/>
    <property type="molecule type" value="Genomic_DNA"/>
</dbReference>
<dbReference type="InterPro" id="IPR027417">
    <property type="entry name" value="P-loop_NTPase"/>
</dbReference>
<feature type="domain" description="UvrD-like helicase C-terminal" evidence="6">
    <location>
        <begin position="551"/>
        <end position="614"/>
    </location>
</feature>
<gene>
    <name evidence="7" type="ORF">GXN76_05050</name>
</gene>
<dbReference type="GO" id="GO:0003677">
    <property type="term" value="F:DNA binding"/>
    <property type="evidence" value="ECO:0007669"/>
    <property type="project" value="InterPro"/>
</dbReference>
<evidence type="ECO:0000313" key="8">
    <source>
        <dbReference type="Proteomes" id="UP000503088"/>
    </source>
</evidence>
<evidence type="ECO:0000256" key="2">
    <source>
        <dbReference type="ARBA" id="ARBA00022801"/>
    </source>
</evidence>
<dbReference type="GO" id="GO:0016787">
    <property type="term" value="F:hydrolase activity"/>
    <property type="evidence" value="ECO:0007669"/>
    <property type="project" value="UniProtKB-KW"/>
</dbReference>
<evidence type="ECO:0000256" key="3">
    <source>
        <dbReference type="ARBA" id="ARBA00022806"/>
    </source>
</evidence>
<feature type="domain" description="UvrD-like helicase C-terminal" evidence="6">
    <location>
        <begin position="426"/>
        <end position="546"/>
    </location>
</feature>
<dbReference type="Gene3D" id="3.40.50.300">
    <property type="entry name" value="P-loop containing nucleotide triphosphate hydrolases"/>
    <property type="match status" value="2"/>
</dbReference>
<dbReference type="GO" id="GO:0043138">
    <property type="term" value="F:3'-5' DNA helicase activity"/>
    <property type="evidence" value="ECO:0007669"/>
    <property type="project" value="TreeGrafter"/>
</dbReference>
<dbReference type="GO" id="GO:0000725">
    <property type="term" value="P:recombinational repair"/>
    <property type="evidence" value="ECO:0007669"/>
    <property type="project" value="TreeGrafter"/>
</dbReference>
<feature type="domain" description="NERD" evidence="5">
    <location>
        <begin position="15"/>
        <end position="108"/>
    </location>
</feature>
<dbReference type="InterPro" id="IPR011528">
    <property type="entry name" value="NERD"/>
</dbReference>
<accession>A0A7D3XHS3</accession>
<dbReference type="Pfam" id="PF13245">
    <property type="entry name" value="AAA_19"/>
    <property type="match status" value="1"/>
</dbReference>
<evidence type="ECO:0000256" key="1">
    <source>
        <dbReference type="ARBA" id="ARBA00022741"/>
    </source>
</evidence>
<organism evidence="7 8">
    <name type="scientific">Kroppenstedtia pulmonis</name>
    <dbReference type="NCBI Taxonomy" id="1380685"/>
    <lineage>
        <taxon>Bacteria</taxon>
        <taxon>Bacillati</taxon>
        <taxon>Bacillota</taxon>
        <taxon>Bacilli</taxon>
        <taxon>Bacillales</taxon>
        <taxon>Thermoactinomycetaceae</taxon>
        <taxon>Kroppenstedtia</taxon>
    </lineage>
</organism>
<keyword evidence="8" id="KW-1185">Reference proteome</keyword>
<dbReference type="InterPro" id="IPR014017">
    <property type="entry name" value="DNA_helicase_UvrD-like_C"/>
</dbReference>
<dbReference type="Proteomes" id="UP000503088">
    <property type="component" value="Chromosome"/>
</dbReference>
<dbReference type="PANTHER" id="PTHR11070">
    <property type="entry name" value="UVRD / RECB / PCRA DNA HELICASE FAMILY MEMBER"/>
    <property type="match status" value="1"/>
</dbReference>
<dbReference type="GO" id="GO:0005524">
    <property type="term" value="F:ATP binding"/>
    <property type="evidence" value="ECO:0007669"/>
    <property type="project" value="UniProtKB-KW"/>
</dbReference>
<sequence>MAQTIPEMLKKGATAGERLLFRTLKDYLPEDYIVYYEPDIQGWRPDFVIIGPDLGLVVLEVKDYTRGTLDRVNPDQWRIQASSGEFLSVKSPIKQAREYAFRIANHLKRDVGLLEEEGKHRMQLKFPYGYGAVLTRLSQEQMEVDGLYTVMNPKLVLTRDEIDPKHERFSAILLRQKLHRMFTVSYTMTKRLNSLDIQRIRFHLFPEVRIGARIRKVSEQEQILLSLDDVETMDLYQESLAKQIGDKHRLIRGVAGSGKTLILASRACLLAKEHPDWKILVLCYNISLSRNIRQMINSKVNQPVSLFDFRREEEGEPFNKDQELGNIQVYHFHEWLTEELKLTEGQIPDIITASNGNQRSLPVYDAILIDEGQDFHPEWLALTSKVLNPKTQSYLIVEDRAQNIYSRKRSYRQDTGLDFRGRSRILTVNYRNTAPIVRFSWDFYKAHSSEKMTVEKTSVEDVEIIAPQSSLRQGPEPEVRRFGSLQEEMVFVGEKIKTLHREEGIPYSEMLILYRVRRFQKNETIGVIQNALLEHGVPFVWFAKDKHTKRKFDPNERGVKISTIDSSKGLDFQVVFVVEVHRLPFPLEKDRSREVSLLYIAMTRAKQHLFITYSGDSEFTGYFDEVAQLSIKGGNDDAFSKGNPTMPYPTG</sequence>
<keyword evidence="3" id="KW-0347">Helicase</keyword>
<keyword evidence="4" id="KW-0067">ATP-binding</keyword>
<name>A0A7D3XHS3_9BACL</name>
<evidence type="ECO:0000259" key="6">
    <source>
        <dbReference type="Pfam" id="PF13361"/>
    </source>
</evidence>
<reference evidence="7 8" key="1">
    <citation type="submission" date="2020-01" db="EMBL/GenBank/DDBJ databases">
        <authorList>
            <person name="Gulvik C.A."/>
            <person name="Batra D.G."/>
        </authorList>
    </citation>
    <scope>NUCLEOTIDE SEQUENCE [LARGE SCALE GENOMIC DNA]</scope>
    <source>
        <strain evidence="7 8">W9323</strain>
    </source>
</reference>
<dbReference type="PANTHER" id="PTHR11070:SF2">
    <property type="entry name" value="ATP-DEPENDENT DNA HELICASE SRS2"/>
    <property type="match status" value="1"/>
</dbReference>
<dbReference type="InterPro" id="IPR000212">
    <property type="entry name" value="DNA_helicase_UvrD/REP"/>
</dbReference>
<keyword evidence="1" id="KW-0547">Nucleotide-binding</keyword>
<evidence type="ECO:0000313" key="7">
    <source>
        <dbReference type="EMBL" id="QKG83904.1"/>
    </source>
</evidence>
<keyword evidence="2" id="KW-0378">Hydrolase</keyword>
<proteinExistence type="predicted"/>
<evidence type="ECO:0000259" key="5">
    <source>
        <dbReference type="Pfam" id="PF08378"/>
    </source>
</evidence>
<dbReference type="SUPFAM" id="SSF52540">
    <property type="entry name" value="P-loop containing nucleoside triphosphate hydrolases"/>
    <property type="match status" value="1"/>
</dbReference>
<dbReference type="AlphaFoldDB" id="A0A7D3XHS3"/>